<dbReference type="Proteomes" id="UP000274756">
    <property type="component" value="Unassembled WGS sequence"/>
</dbReference>
<accession>A0A0N4U2T4</accession>
<dbReference type="InterPro" id="IPR005331">
    <property type="entry name" value="Sulfotransferase"/>
</dbReference>
<dbReference type="WBParaSite" id="DME_0000101001-mRNA-1">
    <property type="protein sequence ID" value="DME_0000101001-mRNA-1"/>
    <property type="gene ID" value="DME_0000101001"/>
</dbReference>
<protein>
    <submittedName>
        <fullName evidence="4">Carbohydrate sulfotransferase</fullName>
    </submittedName>
</protein>
<dbReference type="GO" id="GO:0050650">
    <property type="term" value="P:chondroitin sulfate proteoglycan biosynthetic process"/>
    <property type="evidence" value="ECO:0007669"/>
    <property type="project" value="InterPro"/>
</dbReference>
<reference evidence="4" key="1">
    <citation type="submission" date="2017-02" db="UniProtKB">
        <authorList>
            <consortium name="WormBaseParasite"/>
        </authorList>
    </citation>
    <scope>IDENTIFICATION</scope>
</reference>
<evidence type="ECO:0000313" key="3">
    <source>
        <dbReference type="Proteomes" id="UP000274756"/>
    </source>
</evidence>
<dbReference type="Proteomes" id="UP000038040">
    <property type="component" value="Unplaced"/>
</dbReference>
<dbReference type="EMBL" id="UYYG01001152">
    <property type="protein sequence ID" value="VDN55397.1"/>
    <property type="molecule type" value="Genomic_DNA"/>
</dbReference>
<dbReference type="PANTHER" id="PTHR22900">
    <property type="entry name" value="PROTEIN CBG14245-RELATED"/>
    <property type="match status" value="1"/>
</dbReference>
<reference evidence="1 3" key="2">
    <citation type="submission" date="2018-11" db="EMBL/GenBank/DDBJ databases">
        <authorList>
            <consortium name="Pathogen Informatics"/>
        </authorList>
    </citation>
    <scope>NUCLEOTIDE SEQUENCE [LARGE SCALE GENOMIC DNA]</scope>
</reference>
<dbReference type="STRING" id="318479.A0A0N4U2T4"/>
<dbReference type="GO" id="GO:0016020">
    <property type="term" value="C:membrane"/>
    <property type="evidence" value="ECO:0007669"/>
    <property type="project" value="InterPro"/>
</dbReference>
<sequence>MSNNTTQPSSSSISWLNLFLNILIIMNKKYKLDFCIISKCMSLKMINFMSLIENERKLTLEIEQKIVPNMYYQISFRSTKTMRTWPAMKREYYKNWTLIAVVRDPLDRFVSGFTNRCIFDGRIKRNVCYGCKTNIKCFIEKLYNRMVQQIQNKVFLTGDIEHHFYPQTWYAAMIKSYFFVLIRYNSNRSVIAEQIESIFSNVPKATIEAIKVDLSGTAHQTRGNIAVKHVREIVESDPILLKKIISMFYYDYAIFGFEMPLKL</sequence>
<evidence type="ECO:0000313" key="2">
    <source>
        <dbReference type="Proteomes" id="UP000038040"/>
    </source>
</evidence>
<dbReference type="AlphaFoldDB" id="A0A0N4U2T4"/>
<keyword evidence="3" id="KW-1185">Reference proteome</keyword>
<dbReference type="PANTHER" id="PTHR22900:SF5">
    <property type="entry name" value="PROTEIN CBG14245"/>
    <property type="match status" value="1"/>
</dbReference>
<dbReference type="Pfam" id="PF03567">
    <property type="entry name" value="Sulfotransfer_2"/>
    <property type="match status" value="1"/>
</dbReference>
<name>A0A0N4U2T4_DRAME</name>
<organism evidence="2 4">
    <name type="scientific">Dracunculus medinensis</name>
    <name type="common">Guinea worm</name>
    <dbReference type="NCBI Taxonomy" id="318479"/>
    <lineage>
        <taxon>Eukaryota</taxon>
        <taxon>Metazoa</taxon>
        <taxon>Ecdysozoa</taxon>
        <taxon>Nematoda</taxon>
        <taxon>Chromadorea</taxon>
        <taxon>Rhabditida</taxon>
        <taxon>Spirurina</taxon>
        <taxon>Dracunculoidea</taxon>
        <taxon>Dracunculidae</taxon>
        <taxon>Dracunculus</taxon>
    </lineage>
</organism>
<dbReference type="InterPro" id="IPR007669">
    <property type="entry name" value="Chst-1-like"/>
</dbReference>
<dbReference type="OrthoDB" id="408912at2759"/>
<evidence type="ECO:0000313" key="4">
    <source>
        <dbReference type="WBParaSite" id="DME_0000101001-mRNA-1"/>
    </source>
</evidence>
<dbReference type="GO" id="GO:0047756">
    <property type="term" value="F:chondroitin 4-sulfotransferase activity"/>
    <property type="evidence" value="ECO:0007669"/>
    <property type="project" value="InterPro"/>
</dbReference>
<proteinExistence type="predicted"/>
<gene>
    <name evidence="1" type="ORF">DME_LOCUS5370</name>
</gene>
<evidence type="ECO:0000313" key="1">
    <source>
        <dbReference type="EMBL" id="VDN55397.1"/>
    </source>
</evidence>
<dbReference type="GO" id="GO:1902884">
    <property type="term" value="P:positive regulation of response to oxidative stress"/>
    <property type="evidence" value="ECO:0007669"/>
    <property type="project" value="InterPro"/>
</dbReference>